<feature type="transmembrane region" description="Helical" evidence="1">
    <location>
        <begin position="279"/>
        <end position="299"/>
    </location>
</feature>
<reference evidence="2" key="1">
    <citation type="submission" date="2023-06" db="EMBL/GenBank/DDBJ databases">
        <title>Genome-scale phylogeny and comparative genomics of the fungal order Sordariales.</title>
        <authorList>
            <consortium name="Lawrence Berkeley National Laboratory"/>
            <person name="Hensen N."/>
            <person name="Bonometti L."/>
            <person name="Westerberg I."/>
            <person name="Brannstrom I.O."/>
            <person name="Guillou S."/>
            <person name="Cros-Aarteil S."/>
            <person name="Calhoun S."/>
            <person name="Haridas S."/>
            <person name="Kuo A."/>
            <person name="Mondo S."/>
            <person name="Pangilinan J."/>
            <person name="Riley R."/>
            <person name="LaButti K."/>
            <person name="Andreopoulos B."/>
            <person name="Lipzen A."/>
            <person name="Chen C."/>
            <person name="Yanf M."/>
            <person name="Daum C."/>
            <person name="Ng V."/>
            <person name="Clum A."/>
            <person name="Steindorff A."/>
            <person name="Ohm R."/>
            <person name="Martin F."/>
            <person name="Silar P."/>
            <person name="Natvig D."/>
            <person name="Lalanne C."/>
            <person name="Gautier V."/>
            <person name="Ament-velasquez S.L."/>
            <person name="Kruys A."/>
            <person name="Hutchinson M.I."/>
            <person name="Powell A.J."/>
            <person name="Barry K."/>
            <person name="Miller A.N."/>
            <person name="Grigoriev I.V."/>
            <person name="Debuchy R."/>
            <person name="Gladieux P."/>
            <person name="Thoren M.H."/>
            <person name="Johannesson H."/>
        </authorList>
    </citation>
    <scope>NUCLEOTIDE SEQUENCE</scope>
    <source>
        <strain evidence="2">SMH3187-1</strain>
    </source>
</reference>
<evidence type="ECO:0000313" key="2">
    <source>
        <dbReference type="EMBL" id="KAK0752849.1"/>
    </source>
</evidence>
<dbReference type="AlphaFoldDB" id="A0AA40KBB3"/>
<keyword evidence="1" id="KW-0472">Membrane</keyword>
<evidence type="ECO:0000313" key="3">
    <source>
        <dbReference type="Proteomes" id="UP001172155"/>
    </source>
</evidence>
<protein>
    <submittedName>
        <fullName evidence="2">Uncharacterized protein</fullName>
    </submittedName>
</protein>
<keyword evidence="3" id="KW-1185">Reference proteome</keyword>
<dbReference type="Proteomes" id="UP001172155">
    <property type="component" value="Unassembled WGS sequence"/>
</dbReference>
<evidence type="ECO:0000256" key="1">
    <source>
        <dbReference type="SAM" id="Phobius"/>
    </source>
</evidence>
<sequence length="410" mass="45082">MTMPLDGISGVVNGVKLIWWYRDPVATLADILTLLSAVAATLSSEAIGVQLYGGCKEDSFSGCFMGIAVFKKANRALGVLLAEEVEDGAYEGAGGEESEEFEGEGEGRVRMEEVERRLQGWNFGLGWYLGKGEEEEYGVIAMKDKSTGTTKMDGRLKRKKRWDFPGREWLRQPTTSLESTGGLVLLCGLLGLILYYETSKRHTAFEHFMLGQTFGSRVLFTALGVIISLFWDGYYSRISVMEVYRCLASGRLSPAEAALISPPAVAYTGIIDAIQRREWFVTVVAANTIIANFSPILLANVPFNPSQTYTTHLVCAWTTVALLAVMILTLMYGALFIGHPKMTMDPSTLVGRVYQVYDLGLLDDGQEKRDVDAGGKGYSLWKAASFFGEEKARVIWGRKNNGARGEDGSQ</sequence>
<comment type="caution">
    <text evidence="2">The sequence shown here is derived from an EMBL/GenBank/DDBJ whole genome shotgun (WGS) entry which is preliminary data.</text>
</comment>
<keyword evidence="1" id="KW-1133">Transmembrane helix</keyword>
<feature type="transmembrane region" description="Helical" evidence="1">
    <location>
        <begin position="311"/>
        <end position="337"/>
    </location>
</feature>
<proteinExistence type="predicted"/>
<keyword evidence="1" id="KW-0812">Transmembrane</keyword>
<gene>
    <name evidence="2" type="ORF">B0T18DRAFT_385010</name>
</gene>
<feature type="transmembrane region" description="Helical" evidence="1">
    <location>
        <begin position="216"/>
        <end position="235"/>
    </location>
</feature>
<dbReference type="InterPro" id="IPR021840">
    <property type="entry name" value="DUF3433"/>
</dbReference>
<dbReference type="EMBL" id="JAUKUD010000001">
    <property type="protein sequence ID" value="KAK0752849.1"/>
    <property type="molecule type" value="Genomic_DNA"/>
</dbReference>
<dbReference type="Pfam" id="PF11915">
    <property type="entry name" value="DUF3433"/>
    <property type="match status" value="1"/>
</dbReference>
<accession>A0AA40KBB3</accession>
<feature type="transmembrane region" description="Helical" evidence="1">
    <location>
        <begin position="177"/>
        <end position="196"/>
    </location>
</feature>
<organism evidence="2 3">
    <name type="scientific">Schizothecium vesticola</name>
    <dbReference type="NCBI Taxonomy" id="314040"/>
    <lineage>
        <taxon>Eukaryota</taxon>
        <taxon>Fungi</taxon>
        <taxon>Dikarya</taxon>
        <taxon>Ascomycota</taxon>
        <taxon>Pezizomycotina</taxon>
        <taxon>Sordariomycetes</taxon>
        <taxon>Sordariomycetidae</taxon>
        <taxon>Sordariales</taxon>
        <taxon>Schizotheciaceae</taxon>
        <taxon>Schizothecium</taxon>
    </lineage>
</organism>
<name>A0AA40KBB3_9PEZI</name>